<proteinExistence type="predicted"/>
<name>A0ACB5R8D4_9CLOT</name>
<dbReference type="Proteomes" id="UP001058074">
    <property type="component" value="Unassembled WGS sequence"/>
</dbReference>
<reference evidence="1" key="1">
    <citation type="journal article" date="2025" name="Int. J. Syst. Evol. Microbiol.">
        <title>Inconstantimicrobium mannanitabidum sp. nov., a novel member of the family Clostridiaceae isolated from anoxic soil under the treatment of reductive soil disinfestation.</title>
        <authorList>
            <person name="Ueki A."/>
            <person name="Tonouchi A."/>
            <person name="Honma S."/>
            <person name="Kaku N."/>
            <person name="Ueki K."/>
        </authorList>
    </citation>
    <scope>NUCLEOTIDE SEQUENCE</scope>
    <source>
        <strain evidence="1">TW13</strain>
    </source>
</reference>
<evidence type="ECO:0000313" key="1">
    <source>
        <dbReference type="EMBL" id="GKX65437.1"/>
    </source>
</evidence>
<sequence length="978" mass="110747">MAKKNNLIPKDNNIIRMPLEELMPDNYLPYAVEVAKDRALPDVRDGLKPVHRRILYGAYLLKAFPDKPYYKSARIVGDILGKFHPHGDSSVYDAMTILAQDFSTREPLIDGHGNWGSVDGDSAAAMRYTEARLSKIALTMLQDIDKDVVEMVPNYSDSEIEPKVLPARYPNLLVNGTFGIAVGLATNIPPHNLGEVIDGTLAYIDNNELTTGDLMKYIKGPDLPTGGILIGENPLKAAYETGEGKVTLRSRASIDTLENGRLGIVITEFPYRRNKAKLLQTISEMTGDKRHAKALESIADIRDESDRTGIRSVIEFKKNVDEDTAEKVLKYLFKKTDLQCNLSFNMVALADGKPETLGLKEILKHYVNHQKDVVTRRTKRELEIAEKRYHVVEGFIKAIEILDEVIATIRASKSKANARENLIEKFEFTEMQADAILELMLYRLTGLEIKVFQNEYAELAKKIKALKKILENEKELLKVIKKELIAVKEQFENPRRTEIVANEDEAKIDLEELIVVEDIMITLSKDGFIKRVPLKTYNRSNQDAESIEYREGDLLKHLIKANTRDNLLLFTDTGYMYQLKGNSIPEYKWKEKGERLDTLIRGLNLEEENIITVESVESFSEDKMLKFITSSGYIKNTSFEAFNTSYSKLLALKLKHGEKLANVVLVDKSEEPKFVEIKTEKGLTFTVKEPKTELVDRNIMGTELCFISKNDSISEISYTEEYLQEKYILAVKSNGEIKIASNKRKDSYMKVEIKCLDDILMFTNLGKVHRFKGGYFSKLQKSIDISELVDDFEKDEMIINVISIDSYTDDFVVYFITQKGLIKKTILSEFEAGGVSQIAYKLRTSADRVATVELAAKDDGEFLLVTRKGMGIKFEVQGINLMGKVASGVVAISLKEEDEVVFAQYVPNNVEDVTNKVYNEIAVSGLEKYKLVILSKNNERAEIAINEVRVQNRAGRGNNMISLAFDDYVKEVLIKEVL</sequence>
<organism evidence="1 2">
    <name type="scientific">Inconstantimicrobium mannanitabidum</name>
    <dbReference type="NCBI Taxonomy" id="1604901"/>
    <lineage>
        <taxon>Bacteria</taxon>
        <taxon>Bacillati</taxon>
        <taxon>Bacillota</taxon>
        <taxon>Clostridia</taxon>
        <taxon>Eubacteriales</taxon>
        <taxon>Clostridiaceae</taxon>
        <taxon>Inconstantimicrobium</taxon>
    </lineage>
</organism>
<evidence type="ECO:0000313" key="2">
    <source>
        <dbReference type="Proteomes" id="UP001058074"/>
    </source>
</evidence>
<protein>
    <submittedName>
        <fullName evidence="1">DNA topoisomerase (ATP-hydrolyzing)</fullName>
    </submittedName>
</protein>
<accession>A0ACB5R8D4</accession>
<gene>
    <name evidence="1" type="primary">gyrA_1</name>
    <name evidence="1" type="ORF">rsdtw13_06950</name>
</gene>
<keyword evidence="2" id="KW-1185">Reference proteome</keyword>
<comment type="caution">
    <text evidence="1">The sequence shown here is derived from an EMBL/GenBank/DDBJ whole genome shotgun (WGS) entry which is preliminary data.</text>
</comment>
<dbReference type="EMBL" id="BROD01000001">
    <property type="protein sequence ID" value="GKX65437.1"/>
    <property type="molecule type" value="Genomic_DNA"/>
</dbReference>